<protein>
    <submittedName>
        <fullName evidence="1">Uncharacterized protein</fullName>
    </submittedName>
</protein>
<comment type="caution">
    <text evidence="1">The sequence shown here is derived from an EMBL/GenBank/DDBJ whole genome shotgun (WGS) entry which is preliminary data.</text>
</comment>
<dbReference type="EMBL" id="QJJV01000042">
    <property type="protein sequence ID" value="PXX05267.1"/>
    <property type="molecule type" value="Genomic_DNA"/>
</dbReference>
<name>A0ABX5MBY8_9BURK</name>
<proteinExistence type="predicted"/>
<sequence>MPVLLWADTFNNGFTPEAMEAAVRVFESKGLEVRLLSRHVCCGCPMYDAGLLHRHFHVNRVSR</sequence>
<dbReference type="RefSeq" id="WP_237182047.1">
    <property type="nucleotide sequence ID" value="NZ_CAJMYJ010000047.1"/>
</dbReference>
<keyword evidence="2" id="KW-1185">Reference proteome</keyword>
<dbReference type="GeneID" id="70360495"/>
<organism evidence="1 2">
    <name type="scientific">Paraburkholderia tropica</name>
    <dbReference type="NCBI Taxonomy" id="92647"/>
    <lineage>
        <taxon>Bacteria</taxon>
        <taxon>Pseudomonadati</taxon>
        <taxon>Pseudomonadota</taxon>
        <taxon>Betaproteobacteria</taxon>
        <taxon>Burkholderiales</taxon>
        <taxon>Burkholderiaceae</taxon>
        <taxon>Paraburkholderia</taxon>
    </lineage>
</organism>
<accession>A0ABX5MBY8</accession>
<gene>
    <name evidence="1" type="ORF">C7400_14216</name>
</gene>
<evidence type="ECO:0000313" key="2">
    <source>
        <dbReference type="Proteomes" id="UP000247515"/>
    </source>
</evidence>
<evidence type="ECO:0000313" key="1">
    <source>
        <dbReference type="EMBL" id="PXX05267.1"/>
    </source>
</evidence>
<reference evidence="1 2" key="1">
    <citation type="submission" date="2018-05" db="EMBL/GenBank/DDBJ databases">
        <title>Genomic Encyclopedia of Type Strains, Phase IV (KMG-V): Genome sequencing to study the core and pangenomes of soil and plant-associated prokaryotes.</title>
        <authorList>
            <person name="Whitman W."/>
        </authorList>
    </citation>
    <scope>NUCLEOTIDE SEQUENCE [LARGE SCALE GENOMIC DNA]</scope>
    <source>
        <strain evidence="1 2">SIr-6563</strain>
    </source>
</reference>
<dbReference type="Proteomes" id="UP000247515">
    <property type="component" value="Unassembled WGS sequence"/>
</dbReference>